<accession>A0A8T0DM92</accession>
<evidence type="ECO:0000313" key="2">
    <source>
        <dbReference type="Proteomes" id="UP000699462"/>
    </source>
</evidence>
<keyword evidence="2" id="KW-1185">Reference proteome</keyword>
<comment type="caution">
    <text evidence="1">The sequence shown here is derived from an EMBL/GenBank/DDBJ whole genome shotgun (WGS) entry which is preliminary data.</text>
</comment>
<proteinExistence type="predicted"/>
<dbReference type="EMBL" id="JTDF01003091">
    <property type="protein sequence ID" value="KAF8568118.1"/>
    <property type="molecule type" value="Genomic_DNA"/>
</dbReference>
<sequence length="260" mass="29317">MSFPMLDSFNPSSVHPKQGWTKKRFLEVYGELQELIDFQIQKRMKAIDFLIEGFRARRAQVAALPPIFDKISYFHYIDGIQSSVEDSRDVKKRSRLEWEDAVRTRTGKRPRPAVPGTALRPTVNSIAQAQLADESKVALPSVLEDTHGAVSSVQKACAKTVNRPRVTEQAPTVSSTPVNPKVHTFVVPTTTRVTRCKQGTGTRIKRRFPKPEDTLMSARGSVILNPFSLRSDQPRLTATELQLARKLYTELHAFFDGKKI</sequence>
<organism evidence="1 2">
    <name type="scientific">Paragonimus westermani</name>
    <dbReference type="NCBI Taxonomy" id="34504"/>
    <lineage>
        <taxon>Eukaryota</taxon>
        <taxon>Metazoa</taxon>
        <taxon>Spiralia</taxon>
        <taxon>Lophotrochozoa</taxon>
        <taxon>Platyhelminthes</taxon>
        <taxon>Trematoda</taxon>
        <taxon>Digenea</taxon>
        <taxon>Plagiorchiida</taxon>
        <taxon>Troglotremata</taxon>
        <taxon>Troglotrematidae</taxon>
        <taxon>Paragonimus</taxon>
    </lineage>
</organism>
<dbReference type="AlphaFoldDB" id="A0A8T0DM92"/>
<gene>
    <name evidence="1" type="ORF">P879_04788</name>
</gene>
<name>A0A8T0DM92_9TREM</name>
<evidence type="ECO:0000313" key="1">
    <source>
        <dbReference type="EMBL" id="KAF8568118.1"/>
    </source>
</evidence>
<dbReference type="Proteomes" id="UP000699462">
    <property type="component" value="Unassembled WGS sequence"/>
</dbReference>
<reference evidence="1 2" key="1">
    <citation type="submission" date="2019-07" db="EMBL/GenBank/DDBJ databases">
        <title>Annotation for the trematode Paragonimus westermani.</title>
        <authorList>
            <person name="Choi Y.-J."/>
        </authorList>
    </citation>
    <scope>NUCLEOTIDE SEQUENCE [LARGE SCALE GENOMIC DNA]</scope>
    <source>
        <strain evidence="1">180907_Pwestermani</strain>
    </source>
</reference>
<dbReference type="OrthoDB" id="6249416at2759"/>
<protein>
    <submittedName>
        <fullName evidence="1">Uncharacterized protein</fullName>
    </submittedName>
</protein>